<proteinExistence type="predicted"/>
<dbReference type="PANTHER" id="PTHR40053">
    <property type="entry name" value="SPORULATION-CONTROL PROTEIN SPO0M"/>
    <property type="match status" value="1"/>
</dbReference>
<keyword evidence="2" id="KW-1185">Reference proteome</keyword>
<dbReference type="RefSeq" id="WP_042205583.1">
    <property type="nucleotide sequence ID" value="NZ_CP009288.1"/>
</dbReference>
<protein>
    <submittedName>
        <fullName evidence="1">Sporulation protein SpoOM</fullName>
    </submittedName>
</protein>
<dbReference type="PANTHER" id="PTHR40053:SF1">
    <property type="entry name" value="SPORULATION-CONTROL PROTEIN SPO0M"/>
    <property type="match status" value="1"/>
</dbReference>
<dbReference type="AlphaFoldDB" id="A0A089IRN7"/>
<dbReference type="InterPro" id="IPR009776">
    <property type="entry name" value="Spore_0_M"/>
</dbReference>
<evidence type="ECO:0000313" key="1">
    <source>
        <dbReference type="EMBL" id="AIQ11699.1"/>
    </source>
</evidence>
<organism evidence="1 2">
    <name type="scientific">Paenibacillus durus</name>
    <name type="common">Paenibacillus azotofixans</name>
    <dbReference type="NCBI Taxonomy" id="44251"/>
    <lineage>
        <taxon>Bacteria</taxon>
        <taxon>Bacillati</taxon>
        <taxon>Bacillota</taxon>
        <taxon>Bacilli</taxon>
        <taxon>Bacillales</taxon>
        <taxon>Paenibacillaceae</taxon>
        <taxon>Paenibacillus</taxon>
    </lineage>
</organism>
<dbReference type="EMBL" id="CP009288">
    <property type="protein sequence ID" value="AIQ11699.1"/>
    <property type="molecule type" value="Genomic_DNA"/>
</dbReference>
<accession>A0A089IRN7</accession>
<gene>
    <name evidence="1" type="ORF">PDUR_06885</name>
</gene>
<dbReference type="Proteomes" id="UP000029409">
    <property type="component" value="Chromosome"/>
</dbReference>
<reference evidence="1 2" key="1">
    <citation type="submission" date="2014-08" db="EMBL/GenBank/DDBJ databases">
        <title>Comparative genomics of the Paenibacillus odorifer group.</title>
        <authorList>
            <person name="den Bakker H.C."/>
            <person name="Tsai Y.-C."/>
            <person name="Martin N."/>
            <person name="Korlach J."/>
            <person name="Wiedmann M."/>
        </authorList>
    </citation>
    <scope>NUCLEOTIDE SEQUENCE [LARGE SCALE GENOMIC DNA]</scope>
    <source>
        <strain evidence="1 2">DSM 1735</strain>
    </source>
</reference>
<dbReference type="Pfam" id="PF07070">
    <property type="entry name" value="Spo0M"/>
    <property type="match status" value="1"/>
</dbReference>
<dbReference type="OrthoDB" id="2351239at2"/>
<name>A0A089IRN7_PAEDU</name>
<evidence type="ECO:0000313" key="2">
    <source>
        <dbReference type="Proteomes" id="UP000029409"/>
    </source>
</evidence>
<dbReference type="STRING" id="44251.PDUR_06885"/>
<dbReference type="eggNOG" id="COG4326">
    <property type="taxonomic scope" value="Bacteria"/>
</dbReference>
<sequence length="257" mass="29189">MSMFKKVLASVGIGSAKVDTRLEEARVVAGGTLRGVVSIRGGQVEQQIDKIYIYVKTQYEKEENDKKVTHETEIARILITEGFLLQAGEVREIPFEITVPERTPVSYRHTPVWLMTGLDIKMALDPSDHDYLEVLPSDNMQVVFGALDELGFRLREVSNEYAPRLGAGLPFVQEFEYVPTREFRGALDELEVMFFPRGDNLELYIQIDRRARGLGGFLSEAMGTDESFIRVTFTGNDLRRGVHEVSSRLYELISRYS</sequence>
<dbReference type="KEGG" id="pdu:PDUR_06885"/>